<feature type="transmembrane region" description="Helical" evidence="1">
    <location>
        <begin position="201"/>
        <end position="219"/>
    </location>
</feature>
<feature type="transmembrane region" description="Helical" evidence="1">
    <location>
        <begin position="87"/>
        <end position="107"/>
    </location>
</feature>
<dbReference type="InterPro" id="IPR046084">
    <property type="entry name" value="TrbL_4"/>
</dbReference>
<protein>
    <recommendedName>
        <fullName evidence="4">Conjugal transfer protein TrbL</fullName>
    </recommendedName>
</protein>
<keyword evidence="1" id="KW-1133">Transmembrane helix</keyword>
<proteinExistence type="predicted"/>
<evidence type="ECO:0008006" key="4">
    <source>
        <dbReference type="Google" id="ProtNLM"/>
    </source>
</evidence>
<accession>A0A3E3DGC4</accession>
<dbReference type="Pfam" id="PF19597">
    <property type="entry name" value="TrbL_4"/>
    <property type="match status" value="1"/>
</dbReference>
<keyword evidence="1" id="KW-0472">Membrane</keyword>
<feature type="transmembrane region" description="Helical" evidence="1">
    <location>
        <begin position="140"/>
        <end position="163"/>
    </location>
</feature>
<gene>
    <name evidence="2" type="ORF">DWX31_22760</name>
</gene>
<organism evidence="2 3">
    <name type="scientific">Hungatella hathewayi</name>
    <dbReference type="NCBI Taxonomy" id="154046"/>
    <lineage>
        <taxon>Bacteria</taxon>
        <taxon>Bacillati</taxon>
        <taxon>Bacillota</taxon>
        <taxon>Clostridia</taxon>
        <taxon>Lachnospirales</taxon>
        <taxon>Lachnospiraceae</taxon>
        <taxon>Hungatella</taxon>
    </lineage>
</organism>
<dbReference type="AlphaFoldDB" id="A0A3E3DGC4"/>
<dbReference type="Proteomes" id="UP000261023">
    <property type="component" value="Unassembled WGS sequence"/>
</dbReference>
<sequence>MEAILLALLVAILNGAIAFIDEMLNDLVPMTLYADRYMVATSGGSMVNVLFDIMLGFGISMIILKFLKKGFECYIMWTDGDPDVEPAGLMIRFVEAIVVAACFPLLYGWMASIAEELISQLLTGIGAATNYSWQAWVDGMASLGLVTAIFGLIFIICYFILYFQFLMRGLEIMILRVGIPLVCVGLLDNDKGVFRNYMMKFFQSTLAVVIQISLCKLGVGMMLNVGINMNIFWGLACLVLAIKTPSFLRDFLLVSSGGGGVINNVYHSVRLAGMVQKIRK</sequence>
<name>A0A3E3DGC4_9FIRM</name>
<reference evidence="2 3" key="1">
    <citation type="submission" date="2018-08" db="EMBL/GenBank/DDBJ databases">
        <title>A genome reference for cultivated species of the human gut microbiota.</title>
        <authorList>
            <person name="Zou Y."/>
            <person name="Xue W."/>
            <person name="Luo G."/>
        </authorList>
    </citation>
    <scope>NUCLEOTIDE SEQUENCE [LARGE SCALE GENOMIC DNA]</scope>
    <source>
        <strain evidence="2 3">AF19-13AC</strain>
    </source>
</reference>
<feature type="transmembrane region" description="Helical" evidence="1">
    <location>
        <begin position="42"/>
        <end position="67"/>
    </location>
</feature>
<dbReference type="RefSeq" id="WP_025530197.1">
    <property type="nucleotide sequence ID" value="NZ_QTJW01000017.1"/>
</dbReference>
<keyword evidence="1" id="KW-0812">Transmembrane</keyword>
<evidence type="ECO:0000313" key="2">
    <source>
        <dbReference type="EMBL" id="RGD68337.1"/>
    </source>
</evidence>
<dbReference type="OrthoDB" id="1777254at2"/>
<dbReference type="EMBL" id="QTJW01000017">
    <property type="protein sequence ID" value="RGD68337.1"/>
    <property type="molecule type" value="Genomic_DNA"/>
</dbReference>
<evidence type="ECO:0000313" key="3">
    <source>
        <dbReference type="Proteomes" id="UP000261023"/>
    </source>
</evidence>
<comment type="caution">
    <text evidence="2">The sequence shown here is derived from an EMBL/GenBank/DDBJ whole genome shotgun (WGS) entry which is preliminary data.</text>
</comment>
<evidence type="ECO:0000256" key="1">
    <source>
        <dbReference type="SAM" id="Phobius"/>
    </source>
</evidence>